<evidence type="ECO:0000313" key="1">
    <source>
        <dbReference type="EMBL" id="KAI3738343.1"/>
    </source>
</evidence>
<evidence type="ECO:0000313" key="2">
    <source>
        <dbReference type="Proteomes" id="UP001055811"/>
    </source>
</evidence>
<protein>
    <submittedName>
        <fullName evidence="1">Uncharacterized protein</fullName>
    </submittedName>
</protein>
<dbReference type="EMBL" id="CM042013">
    <property type="protein sequence ID" value="KAI3738343.1"/>
    <property type="molecule type" value="Genomic_DNA"/>
</dbReference>
<keyword evidence="2" id="KW-1185">Reference proteome</keyword>
<organism evidence="1 2">
    <name type="scientific">Cichorium intybus</name>
    <name type="common">Chicory</name>
    <dbReference type="NCBI Taxonomy" id="13427"/>
    <lineage>
        <taxon>Eukaryota</taxon>
        <taxon>Viridiplantae</taxon>
        <taxon>Streptophyta</taxon>
        <taxon>Embryophyta</taxon>
        <taxon>Tracheophyta</taxon>
        <taxon>Spermatophyta</taxon>
        <taxon>Magnoliopsida</taxon>
        <taxon>eudicotyledons</taxon>
        <taxon>Gunneridae</taxon>
        <taxon>Pentapetalae</taxon>
        <taxon>asterids</taxon>
        <taxon>campanulids</taxon>
        <taxon>Asterales</taxon>
        <taxon>Asteraceae</taxon>
        <taxon>Cichorioideae</taxon>
        <taxon>Cichorieae</taxon>
        <taxon>Cichoriinae</taxon>
        <taxon>Cichorium</taxon>
    </lineage>
</organism>
<reference evidence="2" key="1">
    <citation type="journal article" date="2022" name="Mol. Ecol. Resour.">
        <title>The genomes of chicory, endive, great burdock and yacon provide insights into Asteraceae palaeo-polyploidization history and plant inulin production.</title>
        <authorList>
            <person name="Fan W."/>
            <person name="Wang S."/>
            <person name="Wang H."/>
            <person name="Wang A."/>
            <person name="Jiang F."/>
            <person name="Liu H."/>
            <person name="Zhao H."/>
            <person name="Xu D."/>
            <person name="Zhang Y."/>
        </authorList>
    </citation>
    <scope>NUCLEOTIDE SEQUENCE [LARGE SCALE GENOMIC DNA]</scope>
    <source>
        <strain evidence="2">cv. Punajuju</strain>
    </source>
</reference>
<proteinExistence type="predicted"/>
<dbReference type="Proteomes" id="UP001055811">
    <property type="component" value="Linkage Group LG05"/>
</dbReference>
<reference evidence="1 2" key="2">
    <citation type="journal article" date="2022" name="Mol. Ecol. Resour.">
        <title>The genomes of chicory, endive, great burdock and yacon provide insights into Asteraceae paleo-polyploidization history and plant inulin production.</title>
        <authorList>
            <person name="Fan W."/>
            <person name="Wang S."/>
            <person name="Wang H."/>
            <person name="Wang A."/>
            <person name="Jiang F."/>
            <person name="Liu H."/>
            <person name="Zhao H."/>
            <person name="Xu D."/>
            <person name="Zhang Y."/>
        </authorList>
    </citation>
    <scope>NUCLEOTIDE SEQUENCE [LARGE SCALE GENOMIC DNA]</scope>
    <source>
        <strain evidence="2">cv. Punajuju</strain>
        <tissue evidence="1">Leaves</tissue>
    </source>
</reference>
<comment type="caution">
    <text evidence="1">The sequence shown here is derived from an EMBL/GenBank/DDBJ whole genome shotgun (WGS) entry which is preliminary data.</text>
</comment>
<name>A0ACB9CVY8_CICIN</name>
<gene>
    <name evidence="1" type="ORF">L2E82_28372</name>
</gene>
<sequence length="300" mass="33479">MPEKNVVSWTSIIAGYAQSSQENEAIKMYLEMWLAGILPDQFTFGSIIRASSGMNSFELGTQMHANVIKLASGSHLIAQNALITMYTNFGKISEASHVFSNIKTKDLISWSSMISGFSRLGYEEEAFACFKKMFSHGTFDPNEFIFGSILSTCGSLLNPEYGKQIKNPDVVSWNTIISGFAYSGYANEAVMYFKKMRNTGITPDVITLRSLLCAFTTPLTLHQGKQLHSYVTKTGLDIHVSVCNTLLSMYAKCSDILSAFQIFNDLQNNKDLVSWNTILTVCVQNKQSEKVFKIFRSMVV</sequence>
<accession>A0ACB9CVY8</accession>